<dbReference type="EMBL" id="CM056741">
    <property type="protein sequence ID" value="KAJ8682585.1"/>
    <property type="molecule type" value="Genomic_DNA"/>
</dbReference>
<proteinExistence type="predicted"/>
<comment type="caution">
    <text evidence="1">The sequence shown here is derived from an EMBL/GenBank/DDBJ whole genome shotgun (WGS) entry which is preliminary data.</text>
</comment>
<protein>
    <submittedName>
        <fullName evidence="1">Uncharacterized protein</fullName>
    </submittedName>
</protein>
<name>A0ACC2PG71_9HYME</name>
<evidence type="ECO:0000313" key="2">
    <source>
        <dbReference type="Proteomes" id="UP001239111"/>
    </source>
</evidence>
<sequence length="341" mass="38441">MPRHSSLTKMEQKGGLLHRYAYIAFVVTLYWVVSILMVFVNKALLSSDKVHLDAPLFITWYQCVTSVSICLCLKLLSEISPQYFHFPRGTPFSSKIIKQILPLSILFTSMIATNNLCLKYVGVAFYYVGRSLTTVFNVIFTYAILGERTCIRTITCCIVIIFGFWLGVDQENVAGSLSVIGTVFGVLGSLSLSLYSIHTKKVLPLVNQEIWLLSYYNNVYSIFLFLPIMILNGEIQTIIDYDRLSDTTFWLTMTVGGICGFAIGYVTMLQIQVTSPLTHNISGTAKACVQTVLATHWYNESKPFLWWLSNAIVLSGSAMYARIKQLNMQSNYQRLVPSNKV</sequence>
<organism evidence="1 2">
    <name type="scientific">Eretmocerus hayati</name>
    <dbReference type="NCBI Taxonomy" id="131215"/>
    <lineage>
        <taxon>Eukaryota</taxon>
        <taxon>Metazoa</taxon>
        <taxon>Ecdysozoa</taxon>
        <taxon>Arthropoda</taxon>
        <taxon>Hexapoda</taxon>
        <taxon>Insecta</taxon>
        <taxon>Pterygota</taxon>
        <taxon>Neoptera</taxon>
        <taxon>Endopterygota</taxon>
        <taxon>Hymenoptera</taxon>
        <taxon>Apocrita</taxon>
        <taxon>Proctotrupomorpha</taxon>
        <taxon>Chalcidoidea</taxon>
        <taxon>Aphelinidae</taxon>
        <taxon>Aphelininae</taxon>
        <taxon>Eretmocerus</taxon>
    </lineage>
</organism>
<accession>A0ACC2PG71</accession>
<gene>
    <name evidence="1" type="ORF">QAD02_018377</name>
</gene>
<dbReference type="Proteomes" id="UP001239111">
    <property type="component" value="Chromosome 1"/>
</dbReference>
<reference evidence="1" key="1">
    <citation type="submission" date="2023-04" db="EMBL/GenBank/DDBJ databases">
        <title>A chromosome-level genome assembly of the parasitoid wasp Eretmocerus hayati.</title>
        <authorList>
            <person name="Zhong Y."/>
            <person name="Liu S."/>
            <person name="Liu Y."/>
        </authorList>
    </citation>
    <scope>NUCLEOTIDE SEQUENCE</scope>
    <source>
        <strain evidence="1">ZJU_SS_LIU_2023</strain>
    </source>
</reference>
<evidence type="ECO:0000313" key="1">
    <source>
        <dbReference type="EMBL" id="KAJ8682585.1"/>
    </source>
</evidence>
<keyword evidence="2" id="KW-1185">Reference proteome</keyword>